<proteinExistence type="predicted"/>
<reference evidence="2 3" key="1">
    <citation type="submission" date="2018-03" db="EMBL/GenBank/DDBJ databases">
        <title>The ancient ancestry and fast evolution of plastids.</title>
        <authorList>
            <person name="Moore K.R."/>
            <person name="Magnabosco C."/>
            <person name="Momper L."/>
            <person name="Gold D.A."/>
            <person name="Bosak T."/>
            <person name="Fournier G.P."/>
        </authorList>
    </citation>
    <scope>NUCLEOTIDE SEQUENCE [LARGE SCALE GENOMIC DNA]</scope>
    <source>
        <strain evidence="2 3">CCALA 037</strain>
    </source>
</reference>
<keyword evidence="1" id="KW-0472">Membrane</keyword>
<evidence type="ECO:0000313" key="2">
    <source>
        <dbReference type="EMBL" id="PSB41352.1"/>
    </source>
</evidence>
<name>A0A2T1F8N9_9CYAN</name>
<feature type="transmembrane region" description="Helical" evidence="1">
    <location>
        <begin position="202"/>
        <end position="220"/>
    </location>
</feature>
<keyword evidence="3" id="KW-1185">Reference proteome</keyword>
<feature type="transmembrane region" description="Helical" evidence="1">
    <location>
        <begin position="7"/>
        <end position="29"/>
    </location>
</feature>
<dbReference type="EMBL" id="PVWO01000633">
    <property type="protein sequence ID" value="PSB41352.1"/>
    <property type="molecule type" value="Genomic_DNA"/>
</dbReference>
<dbReference type="AlphaFoldDB" id="A0A2T1F8N9"/>
<keyword evidence="1" id="KW-0812">Transmembrane</keyword>
<gene>
    <name evidence="2" type="ORF">C7B77_27485</name>
</gene>
<evidence type="ECO:0008006" key="4">
    <source>
        <dbReference type="Google" id="ProtNLM"/>
    </source>
</evidence>
<protein>
    <recommendedName>
        <fullName evidence="4">DUF4239 domain-containing protein</fullName>
    </recommendedName>
</protein>
<evidence type="ECO:0000313" key="3">
    <source>
        <dbReference type="Proteomes" id="UP000238937"/>
    </source>
</evidence>
<feature type="transmembrane region" description="Helical" evidence="1">
    <location>
        <begin position="172"/>
        <end position="196"/>
    </location>
</feature>
<dbReference type="OrthoDB" id="5178527at2"/>
<dbReference type="Proteomes" id="UP000238937">
    <property type="component" value="Unassembled WGS sequence"/>
</dbReference>
<keyword evidence="1" id="KW-1133">Transmembrane helix</keyword>
<evidence type="ECO:0000256" key="1">
    <source>
        <dbReference type="SAM" id="Phobius"/>
    </source>
</evidence>
<comment type="caution">
    <text evidence="2">The sequence shown here is derived from an EMBL/GenBank/DDBJ whole genome shotgun (WGS) entry which is preliminary data.</text>
</comment>
<dbReference type="RefSeq" id="WP_106312555.1">
    <property type="nucleotide sequence ID" value="NZ_PVWO01000633.1"/>
</dbReference>
<accession>A0A2T1F8N9</accession>
<organism evidence="2 3">
    <name type="scientific">Chamaesiphon polymorphus CCALA 037</name>
    <dbReference type="NCBI Taxonomy" id="2107692"/>
    <lineage>
        <taxon>Bacteria</taxon>
        <taxon>Bacillati</taxon>
        <taxon>Cyanobacteriota</taxon>
        <taxon>Cyanophyceae</taxon>
        <taxon>Gomontiellales</taxon>
        <taxon>Chamaesiphonaceae</taxon>
        <taxon>Chamaesiphon</taxon>
    </lineage>
</organism>
<sequence>MFDLVKWGILIKVLPWTGLFCIGKLVMHWLKWEPWTFDALIGALLSAAIFVIAMILSNTLSDYRICEGIPSQIANSLETIYDLDRIIAAGHPDYDPQPLQQALINIGRSILDWLTDDKEFVIVDRSIDRLNPLLAKILVVDGGSGFVTYIHAEQAKIRSLTRQMRSNRDTDFIGAAYILLWLFLSGSIVALLSIGSERFSENLTVSMLMVTLFVYLLFLIKDLDNPFQYDGKSSVDVGLDPLEDVCVKLSLS</sequence>
<feature type="transmembrane region" description="Helical" evidence="1">
    <location>
        <begin position="35"/>
        <end position="56"/>
    </location>
</feature>